<organism evidence="2 3">
    <name type="scientific">Luteipulveratus halotolerans</name>
    <dbReference type="NCBI Taxonomy" id="1631356"/>
    <lineage>
        <taxon>Bacteria</taxon>
        <taxon>Bacillati</taxon>
        <taxon>Actinomycetota</taxon>
        <taxon>Actinomycetes</taxon>
        <taxon>Micrococcales</taxon>
        <taxon>Dermacoccaceae</taxon>
        <taxon>Luteipulveratus</taxon>
    </lineage>
</organism>
<comment type="caution">
    <text evidence="2">The sequence shown here is derived from an EMBL/GenBank/DDBJ whole genome shotgun (WGS) entry which is preliminary data.</text>
</comment>
<dbReference type="AlphaFoldDB" id="A0A0L6CJE4"/>
<feature type="compositionally biased region" description="Acidic residues" evidence="1">
    <location>
        <begin position="60"/>
        <end position="71"/>
    </location>
</feature>
<dbReference type="EMBL" id="LAIR01000002">
    <property type="protein sequence ID" value="KNX37730.1"/>
    <property type="molecule type" value="Genomic_DNA"/>
</dbReference>
<dbReference type="PATRIC" id="fig|1631356.3.peg.2383"/>
<dbReference type="OrthoDB" id="10013367at2"/>
<evidence type="ECO:0000313" key="3">
    <source>
        <dbReference type="Proteomes" id="UP000037397"/>
    </source>
</evidence>
<dbReference type="Proteomes" id="UP000037397">
    <property type="component" value="Unassembled WGS sequence"/>
</dbReference>
<evidence type="ECO:0000256" key="1">
    <source>
        <dbReference type="SAM" id="MobiDB-lite"/>
    </source>
</evidence>
<dbReference type="RefSeq" id="WP_050670118.1">
    <property type="nucleotide sequence ID" value="NZ_LAIR01000002.1"/>
</dbReference>
<sequence length="79" mass="8576">MADESDPTPAQPDGEISEELKVHVDTDQLHEWDKVRDDYTLDSDAETHRPAIAEESATPPEDEVEASEAQDPDAGSAGD</sequence>
<reference evidence="3" key="1">
    <citation type="submission" date="2015-03" db="EMBL/GenBank/DDBJ databases">
        <title>Luteipulveratus halotolerans sp. nov., a novel actinobacterium (Dermacoccaceae) from Sarawak, Malaysia.</title>
        <authorList>
            <person name="Juboi H."/>
            <person name="Basik A."/>
            <person name="Shamsul S.S."/>
            <person name="Arnold P."/>
            <person name="Schmitt E.K."/>
            <person name="Sanglier J.-J."/>
            <person name="Yeo T."/>
        </authorList>
    </citation>
    <scope>NUCLEOTIDE SEQUENCE [LARGE SCALE GENOMIC DNA]</scope>
    <source>
        <strain evidence="3">C296001</strain>
    </source>
</reference>
<feature type="compositionally biased region" description="Basic and acidic residues" evidence="1">
    <location>
        <begin position="35"/>
        <end position="52"/>
    </location>
</feature>
<proteinExistence type="predicted"/>
<evidence type="ECO:0000313" key="2">
    <source>
        <dbReference type="EMBL" id="KNX37730.1"/>
    </source>
</evidence>
<gene>
    <name evidence="2" type="ORF">VV01_12175</name>
</gene>
<feature type="region of interest" description="Disordered" evidence="1">
    <location>
        <begin position="35"/>
        <end position="79"/>
    </location>
</feature>
<protein>
    <submittedName>
        <fullName evidence="2">Uncharacterized protein</fullName>
    </submittedName>
</protein>
<accession>A0A0L6CJE4</accession>
<keyword evidence="3" id="KW-1185">Reference proteome</keyword>
<name>A0A0L6CJE4_9MICO</name>